<evidence type="ECO:0000313" key="2">
    <source>
        <dbReference type="Proteomes" id="UP000019681"/>
    </source>
</evidence>
<protein>
    <submittedName>
        <fullName evidence="1">Uncharacterized protein</fullName>
    </submittedName>
</protein>
<gene>
    <name evidence="1" type="ORF">Q428_13130</name>
</gene>
<reference evidence="1 2" key="1">
    <citation type="journal article" date="2014" name="Genome Announc.">
        <title>Draft Genome Sequence of Fervidicella metallireducens Strain AeBT, an Iron-Reducing Thermoanaerobe from the Great Artesian Basin.</title>
        <authorList>
            <person name="Patel B.K."/>
        </authorList>
    </citation>
    <scope>NUCLEOTIDE SEQUENCE [LARGE SCALE GENOMIC DNA]</scope>
    <source>
        <strain evidence="1 2">AeB</strain>
    </source>
</reference>
<dbReference type="Proteomes" id="UP000019681">
    <property type="component" value="Unassembled WGS sequence"/>
</dbReference>
<keyword evidence="2" id="KW-1185">Reference proteome</keyword>
<sequence>MRSERPLVFILILIEDTERMYLHTSIKVSILTRGSPYPQKTASSYFERSRFFSSLIISESSGSCSSQRLPSVVKES</sequence>
<dbReference type="EMBL" id="AZQP01000054">
    <property type="protein sequence ID" value="EYE87482.1"/>
    <property type="molecule type" value="Genomic_DNA"/>
</dbReference>
<organism evidence="1 2">
    <name type="scientific">Fervidicella metallireducens AeB</name>
    <dbReference type="NCBI Taxonomy" id="1403537"/>
    <lineage>
        <taxon>Bacteria</taxon>
        <taxon>Bacillati</taxon>
        <taxon>Bacillota</taxon>
        <taxon>Clostridia</taxon>
        <taxon>Eubacteriales</taxon>
        <taxon>Clostridiaceae</taxon>
        <taxon>Fervidicella</taxon>
    </lineage>
</organism>
<proteinExistence type="predicted"/>
<name>A0A017RS71_9CLOT</name>
<dbReference type="AlphaFoldDB" id="A0A017RS71"/>
<comment type="caution">
    <text evidence="1">The sequence shown here is derived from an EMBL/GenBank/DDBJ whole genome shotgun (WGS) entry which is preliminary data.</text>
</comment>
<evidence type="ECO:0000313" key="1">
    <source>
        <dbReference type="EMBL" id="EYE87482.1"/>
    </source>
</evidence>
<accession>A0A017RS71</accession>